<name>A0A075G9V1_9ARCH</name>
<dbReference type="AlphaFoldDB" id="A0A075G9V1"/>
<accession>A0A075G9V1</accession>
<evidence type="ECO:0000313" key="1">
    <source>
        <dbReference type="EMBL" id="AIE98457.1"/>
    </source>
</evidence>
<organism evidence="1">
    <name type="scientific">uncultured marine thaumarchaeote KM3_05_H05</name>
    <dbReference type="NCBI Taxonomy" id="1455972"/>
    <lineage>
        <taxon>Archaea</taxon>
        <taxon>Nitrososphaerota</taxon>
        <taxon>environmental samples</taxon>
    </lineage>
</organism>
<reference evidence="1" key="1">
    <citation type="journal article" date="2014" name="Genome Biol. Evol.">
        <title>Pangenome evidence for extensive interdomain horizontal transfer affecting lineage core and shell genes in uncultured planktonic thaumarchaeota and euryarchaeota.</title>
        <authorList>
            <person name="Deschamps P."/>
            <person name="Zivanovic Y."/>
            <person name="Moreira D."/>
            <person name="Rodriguez-Valera F."/>
            <person name="Lopez-Garcia P."/>
        </authorList>
    </citation>
    <scope>NUCLEOTIDE SEQUENCE</scope>
</reference>
<dbReference type="EMBL" id="KF900536">
    <property type="protein sequence ID" value="AIE98457.1"/>
    <property type="molecule type" value="Genomic_DNA"/>
</dbReference>
<proteinExistence type="predicted"/>
<protein>
    <submittedName>
        <fullName evidence="1">Uncharacterized protein</fullName>
    </submittedName>
</protein>
<sequence>MVESKLLCYNCNSEIVEYYDEHYKGNRGKCTHCKIDFPLE</sequence>